<feature type="transmembrane region" description="Helical" evidence="1">
    <location>
        <begin position="15"/>
        <end position="33"/>
    </location>
</feature>
<evidence type="ECO:0000313" key="3">
    <source>
        <dbReference type="EMBL" id="MFC4908611.1"/>
    </source>
</evidence>
<organism evidence="3 4">
    <name type="scientific">Actinomadura gamaensis</name>
    <dbReference type="NCBI Taxonomy" id="1763541"/>
    <lineage>
        <taxon>Bacteria</taxon>
        <taxon>Bacillati</taxon>
        <taxon>Actinomycetota</taxon>
        <taxon>Actinomycetes</taxon>
        <taxon>Streptosporangiales</taxon>
        <taxon>Thermomonosporaceae</taxon>
        <taxon>Actinomadura</taxon>
    </lineage>
</organism>
<evidence type="ECO:0000259" key="2">
    <source>
        <dbReference type="Pfam" id="PF02517"/>
    </source>
</evidence>
<dbReference type="GO" id="GO:0016787">
    <property type="term" value="F:hydrolase activity"/>
    <property type="evidence" value="ECO:0007669"/>
    <property type="project" value="UniProtKB-KW"/>
</dbReference>
<feature type="transmembrane region" description="Helical" evidence="1">
    <location>
        <begin position="175"/>
        <end position="195"/>
    </location>
</feature>
<feature type="transmembrane region" description="Helical" evidence="1">
    <location>
        <begin position="112"/>
        <end position="132"/>
    </location>
</feature>
<dbReference type="RefSeq" id="WP_378255423.1">
    <property type="nucleotide sequence ID" value="NZ_JBHSIT010000004.1"/>
</dbReference>
<feature type="transmembrane region" description="Helical" evidence="1">
    <location>
        <begin position="144"/>
        <end position="163"/>
    </location>
</feature>
<proteinExistence type="predicted"/>
<comment type="caution">
    <text evidence="3">The sequence shown here is derived from an EMBL/GenBank/DDBJ whole genome shotgun (WGS) entry which is preliminary data.</text>
</comment>
<feature type="transmembrane region" description="Helical" evidence="1">
    <location>
        <begin position="233"/>
        <end position="256"/>
    </location>
</feature>
<keyword evidence="3" id="KW-0378">Hydrolase</keyword>
<keyword evidence="4" id="KW-1185">Reference proteome</keyword>
<feature type="transmembrane region" description="Helical" evidence="1">
    <location>
        <begin position="53"/>
        <end position="73"/>
    </location>
</feature>
<dbReference type="PANTHER" id="PTHR43592">
    <property type="entry name" value="CAAX AMINO TERMINAL PROTEASE"/>
    <property type="match status" value="1"/>
</dbReference>
<evidence type="ECO:0000313" key="4">
    <source>
        <dbReference type="Proteomes" id="UP001595872"/>
    </source>
</evidence>
<dbReference type="EC" id="3.4.-.-" evidence="3"/>
<keyword evidence="1" id="KW-1133">Transmembrane helix</keyword>
<gene>
    <name evidence="3" type="ORF">ACFPCY_14880</name>
</gene>
<feature type="transmembrane region" description="Helical" evidence="1">
    <location>
        <begin position="85"/>
        <end position="106"/>
    </location>
</feature>
<accession>A0ABV9TWU3</accession>
<keyword evidence="1" id="KW-0812">Transmembrane</keyword>
<protein>
    <submittedName>
        <fullName evidence="3">CPBP family intramembrane glutamic endopeptidase</fullName>
        <ecNumber evidence="3">3.4.-.-</ecNumber>
    </submittedName>
</protein>
<dbReference type="Pfam" id="PF02517">
    <property type="entry name" value="Rce1-like"/>
    <property type="match status" value="1"/>
</dbReference>
<dbReference type="Proteomes" id="UP001595872">
    <property type="component" value="Unassembled WGS sequence"/>
</dbReference>
<feature type="transmembrane region" description="Helical" evidence="1">
    <location>
        <begin position="207"/>
        <end position="227"/>
    </location>
</feature>
<sequence length="290" mass="30566">MLDVRSKPATRPRSAGRLVTVAGAAVFVAAYAWLIATGHTRIASSADADADRISLWAAALPALAAMAVARLVPSRSQPLPSPPRGGVGETVALVGCAVAMAVAALFTGHGLAHIGLKLVFLLAVPLLVLRLSRADRVALPEASRLAAAPAVLVWFVLAQLSPLRMPLPDDLPDPVALVVGSLVTLLTASVLEEFFYRRWLQTRLEALAGRWAGITMAALLFAAMHSARIDASAPLLGVATIVAVQGMFGLMLGYVWSRFRAMWAVVTIHVAANLVFVPMLVERLPLPGTV</sequence>
<evidence type="ECO:0000256" key="1">
    <source>
        <dbReference type="SAM" id="Phobius"/>
    </source>
</evidence>
<reference evidence="4" key="1">
    <citation type="journal article" date="2019" name="Int. J. Syst. Evol. Microbiol.">
        <title>The Global Catalogue of Microorganisms (GCM) 10K type strain sequencing project: providing services to taxonomists for standard genome sequencing and annotation.</title>
        <authorList>
            <consortium name="The Broad Institute Genomics Platform"/>
            <consortium name="The Broad Institute Genome Sequencing Center for Infectious Disease"/>
            <person name="Wu L."/>
            <person name="Ma J."/>
        </authorList>
    </citation>
    <scope>NUCLEOTIDE SEQUENCE [LARGE SCALE GENOMIC DNA]</scope>
    <source>
        <strain evidence="4">KLKA75</strain>
    </source>
</reference>
<dbReference type="InterPro" id="IPR003675">
    <property type="entry name" value="Rce1/LyrA-like_dom"/>
</dbReference>
<name>A0ABV9TWU3_9ACTN</name>
<keyword evidence="1" id="KW-0472">Membrane</keyword>
<feature type="domain" description="CAAX prenyl protease 2/Lysostaphin resistance protein A-like" evidence="2">
    <location>
        <begin position="176"/>
        <end position="275"/>
    </location>
</feature>
<dbReference type="PANTHER" id="PTHR43592:SF15">
    <property type="entry name" value="CAAX AMINO TERMINAL PROTEASE FAMILY PROTEIN"/>
    <property type="match status" value="1"/>
</dbReference>
<feature type="transmembrane region" description="Helical" evidence="1">
    <location>
        <begin position="263"/>
        <end position="281"/>
    </location>
</feature>
<dbReference type="EMBL" id="JBHSIT010000004">
    <property type="protein sequence ID" value="MFC4908611.1"/>
    <property type="molecule type" value="Genomic_DNA"/>
</dbReference>